<dbReference type="Gene3D" id="3.40.630.30">
    <property type="match status" value="1"/>
</dbReference>
<feature type="domain" description="N-acetyltransferase" evidence="1">
    <location>
        <begin position="6"/>
        <end position="138"/>
    </location>
</feature>
<dbReference type="InterPro" id="IPR052729">
    <property type="entry name" value="Acyl/Acetyltrans_Enzymes"/>
</dbReference>
<organism evidence="2 3">
    <name type="scientific">Ectorhizobium quercum</name>
    <dbReference type="NCBI Taxonomy" id="2965071"/>
    <lineage>
        <taxon>Bacteria</taxon>
        <taxon>Pseudomonadati</taxon>
        <taxon>Pseudomonadota</taxon>
        <taxon>Alphaproteobacteria</taxon>
        <taxon>Hyphomicrobiales</taxon>
        <taxon>Rhizobiaceae</taxon>
        <taxon>Ectorhizobium</taxon>
    </lineage>
</organism>
<dbReference type="RefSeq" id="WP_306411109.1">
    <property type="nucleotide sequence ID" value="NZ_JANFPI010000003.1"/>
</dbReference>
<keyword evidence="3" id="KW-1185">Reference proteome</keyword>
<comment type="caution">
    <text evidence="2">The sequence shown here is derived from an EMBL/GenBank/DDBJ whole genome shotgun (WGS) entry which is preliminary data.</text>
</comment>
<dbReference type="AlphaFoldDB" id="A0AAE3MZP0"/>
<reference evidence="2" key="1">
    <citation type="submission" date="2022-07" db="EMBL/GenBank/DDBJ databases">
        <title>Ectorhizobium quercum gen.nov., sp. nov.</title>
        <authorList>
            <person name="Ma T."/>
            <person name="Li Y."/>
        </authorList>
    </citation>
    <scope>NUCLEOTIDE SEQUENCE</scope>
    <source>
        <strain evidence="2">BDR2-2</strain>
    </source>
</reference>
<evidence type="ECO:0000313" key="2">
    <source>
        <dbReference type="EMBL" id="MCX8997317.1"/>
    </source>
</evidence>
<dbReference type="InterPro" id="IPR000182">
    <property type="entry name" value="GNAT_dom"/>
</dbReference>
<dbReference type="InterPro" id="IPR041496">
    <property type="entry name" value="YitH/HolE_GNAT"/>
</dbReference>
<dbReference type="EMBL" id="JANFPI010000003">
    <property type="protein sequence ID" value="MCX8997317.1"/>
    <property type="molecule type" value="Genomic_DNA"/>
</dbReference>
<keyword evidence="2" id="KW-0808">Transferase</keyword>
<dbReference type="SUPFAM" id="SSF55729">
    <property type="entry name" value="Acyl-CoA N-acyltransferases (Nat)"/>
    <property type="match status" value="1"/>
</dbReference>
<dbReference type="PROSITE" id="PS51186">
    <property type="entry name" value="GNAT"/>
    <property type="match status" value="1"/>
</dbReference>
<evidence type="ECO:0000313" key="3">
    <source>
        <dbReference type="Proteomes" id="UP001208771"/>
    </source>
</evidence>
<keyword evidence="2" id="KW-0012">Acyltransferase</keyword>
<sequence length="278" mass="29188">MQAGQIEIQEFRPEHLDAAAGLSRQADWPHRKEDWAFVLSLSRGFVAVENGRVVGTTMATLFADACACINMVIVDQSMRGHGLGRTLMNTALEAAGPRECRLVATDEGRPLYEKMGFVATGEVLQHHGHVAPVDRPAGVEWADATIAAELAALDRQAFGADRTALFAELARQGRFAVLRKDGAIAAFAGLRAFGRGEVAGPVVATDIEAAKAVLSFIFAERTGAFLRVDTDAKTGLASWLAGHGLAHAGGGLPMRRGGGAPSAAAPMTTFALTSQALG</sequence>
<proteinExistence type="predicted"/>
<dbReference type="PANTHER" id="PTHR47237:SF2">
    <property type="entry name" value="BLL4206 PROTEIN"/>
    <property type="match status" value="1"/>
</dbReference>
<dbReference type="InterPro" id="IPR016181">
    <property type="entry name" value="Acyl_CoA_acyltransferase"/>
</dbReference>
<gene>
    <name evidence="2" type="ORF">NOF55_09385</name>
</gene>
<dbReference type="Gene3D" id="3.40.630.90">
    <property type="match status" value="1"/>
</dbReference>
<protein>
    <submittedName>
        <fullName evidence="2">GNAT family N-acetyltransferase</fullName>
        <ecNumber evidence="2">2.3.1.-</ecNumber>
    </submittedName>
</protein>
<dbReference type="Proteomes" id="UP001208771">
    <property type="component" value="Unassembled WGS sequence"/>
</dbReference>
<accession>A0AAE3MZP0</accession>
<dbReference type="CDD" id="cd04301">
    <property type="entry name" value="NAT_SF"/>
    <property type="match status" value="1"/>
</dbReference>
<dbReference type="Pfam" id="PF18014">
    <property type="entry name" value="Acetyltransf_18"/>
    <property type="match status" value="1"/>
</dbReference>
<dbReference type="Pfam" id="PF00583">
    <property type="entry name" value="Acetyltransf_1"/>
    <property type="match status" value="1"/>
</dbReference>
<name>A0AAE3MZP0_9HYPH</name>
<dbReference type="PANTHER" id="PTHR47237">
    <property type="entry name" value="SLL0310 PROTEIN"/>
    <property type="match status" value="1"/>
</dbReference>
<dbReference type="EC" id="2.3.1.-" evidence="2"/>
<dbReference type="GO" id="GO:0016747">
    <property type="term" value="F:acyltransferase activity, transferring groups other than amino-acyl groups"/>
    <property type="evidence" value="ECO:0007669"/>
    <property type="project" value="InterPro"/>
</dbReference>
<evidence type="ECO:0000259" key="1">
    <source>
        <dbReference type="PROSITE" id="PS51186"/>
    </source>
</evidence>